<keyword evidence="4" id="KW-1003">Cell membrane</keyword>
<evidence type="ECO:0000313" key="10">
    <source>
        <dbReference type="EMBL" id="MFC5289646.1"/>
    </source>
</evidence>
<dbReference type="RefSeq" id="WP_378249499.1">
    <property type="nucleotide sequence ID" value="NZ_JBHSKF010000012.1"/>
</dbReference>
<evidence type="ECO:0000256" key="1">
    <source>
        <dbReference type="ARBA" id="ARBA00004651"/>
    </source>
</evidence>
<keyword evidence="11" id="KW-1185">Reference proteome</keyword>
<keyword evidence="3" id="KW-0813">Transport</keyword>
<feature type="transmembrane region" description="Helical" evidence="9">
    <location>
        <begin position="258"/>
        <end position="286"/>
    </location>
</feature>
<evidence type="ECO:0000256" key="8">
    <source>
        <dbReference type="SAM" id="MobiDB-lite"/>
    </source>
</evidence>
<comment type="similarity">
    <text evidence="2">Belongs to the binding-protein-dependent transport system permease family. FecCD subfamily.</text>
</comment>
<reference evidence="11" key="1">
    <citation type="journal article" date="2019" name="Int. J. Syst. Evol. Microbiol.">
        <title>The Global Catalogue of Microorganisms (GCM) 10K type strain sequencing project: providing services to taxonomists for standard genome sequencing and annotation.</title>
        <authorList>
            <consortium name="The Broad Institute Genomics Platform"/>
            <consortium name="The Broad Institute Genome Sequencing Center for Infectious Disease"/>
            <person name="Wu L."/>
            <person name="Ma J."/>
        </authorList>
    </citation>
    <scope>NUCLEOTIDE SEQUENCE [LARGE SCALE GENOMIC DNA]</scope>
    <source>
        <strain evidence="11">CCUG 59778</strain>
    </source>
</reference>
<evidence type="ECO:0000256" key="6">
    <source>
        <dbReference type="ARBA" id="ARBA00022989"/>
    </source>
</evidence>
<dbReference type="EMBL" id="JBHSKF010000012">
    <property type="protein sequence ID" value="MFC5289646.1"/>
    <property type="molecule type" value="Genomic_DNA"/>
</dbReference>
<organism evidence="10 11">
    <name type="scientific">Actinokineospora guangxiensis</name>
    <dbReference type="NCBI Taxonomy" id="1490288"/>
    <lineage>
        <taxon>Bacteria</taxon>
        <taxon>Bacillati</taxon>
        <taxon>Actinomycetota</taxon>
        <taxon>Actinomycetes</taxon>
        <taxon>Pseudonocardiales</taxon>
        <taxon>Pseudonocardiaceae</taxon>
        <taxon>Actinokineospora</taxon>
    </lineage>
</organism>
<evidence type="ECO:0000256" key="7">
    <source>
        <dbReference type="ARBA" id="ARBA00023136"/>
    </source>
</evidence>
<dbReference type="CDD" id="cd06550">
    <property type="entry name" value="TM_ABC_iron-siderophores_like"/>
    <property type="match status" value="1"/>
</dbReference>
<evidence type="ECO:0000256" key="4">
    <source>
        <dbReference type="ARBA" id="ARBA00022475"/>
    </source>
</evidence>
<sequence>MTAVESVAAQESPPPGTVISRSRELARKRSAVVIGSLAALLVVFFALALSFGRGYVPLPDMLSTLAGQGSRSTDYIILDLKLPRSLAAVLVGVAFGVSGAVFQSLLGNPLASPDVIGISTGASAAAVLGISVLGLSGVAVSGLALGGALAAAAAMYALTWRGGISGSRLVLVGIGIAAILLSVVSYLMTRTRVATAQDALVWLTGSLNGRNWTQVVPLALIMAVLLPAVAVLARQLGLLRLGDDAARGLGVSVEPARLGLLAAAVGLAGAATAAAGPVAFVALLAAPIGRRLARDGSPALAASGLVGAAIVLVADFAAQNLPGGVQYPVGVLTGAIGAPYLLLLLARANRTGKGG</sequence>
<feature type="region of interest" description="Disordered" evidence="8">
    <location>
        <begin position="1"/>
        <end position="20"/>
    </location>
</feature>
<comment type="subcellular location">
    <subcellularLocation>
        <location evidence="1">Cell membrane</location>
        <topology evidence="1">Multi-pass membrane protein</topology>
    </subcellularLocation>
</comment>
<evidence type="ECO:0000256" key="9">
    <source>
        <dbReference type="SAM" id="Phobius"/>
    </source>
</evidence>
<protein>
    <submittedName>
        <fullName evidence="10">FecCD family ABC transporter permease</fullName>
    </submittedName>
</protein>
<dbReference type="Gene3D" id="1.10.3470.10">
    <property type="entry name" value="ABC transporter involved in vitamin B12 uptake, BtuC"/>
    <property type="match status" value="1"/>
</dbReference>
<feature type="transmembrane region" description="Helical" evidence="9">
    <location>
        <begin position="215"/>
        <end position="238"/>
    </location>
</feature>
<keyword evidence="5 9" id="KW-0812">Transmembrane</keyword>
<proteinExistence type="inferred from homology"/>
<feature type="transmembrane region" description="Helical" evidence="9">
    <location>
        <begin position="86"/>
        <end position="106"/>
    </location>
</feature>
<dbReference type="SUPFAM" id="SSF81345">
    <property type="entry name" value="ABC transporter involved in vitamin B12 uptake, BtuC"/>
    <property type="match status" value="1"/>
</dbReference>
<comment type="caution">
    <text evidence="10">The sequence shown here is derived from an EMBL/GenBank/DDBJ whole genome shotgun (WGS) entry which is preliminary data.</text>
</comment>
<gene>
    <name evidence="10" type="ORF">ACFPM7_21555</name>
</gene>
<dbReference type="PANTHER" id="PTHR30472">
    <property type="entry name" value="FERRIC ENTEROBACTIN TRANSPORT SYSTEM PERMEASE PROTEIN"/>
    <property type="match status" value="1"/>
</dbReference>
<keyword evidence="7 9" id="KW-0472">Membrane</keyword>
<feature type="transmembrane region" description="Helical" evidence="9">
    <location>
        <begin position="127"/>
        <end position="157"/>
    </location>
</feature>
<evidence type="ECO:0000256" key="2">
    <source>
        <dbReference type="ARBA" id="ARBA00007935"/>
    </source>
</evidence>
<evidence type="ECO:0000256" key="3">
    <source>
        <dbReference type="ARBA" id="ARBA00022448"/>
    </source>
</evidence>
<dbReference type="PANTHER" id="PTHR30472:SF24">
    <property type="entry name" value="FERRIC ENTEROBACTIN TRANSPORT SYSTEM PERMEASE PROTEIN FEPG"/>
    <property type="match status" value="1"/>
</dbReference>
<feature type="transmembrane region" description="Helical" evidence="9">
    <location>
        <begin position="325"/>
        <end position="346"/>
    </location>
</feature>
<dbReference type="InterPro" id="IPR037294">
    <property type="entry name" value="ABC_BtuC-like"/>
</dbReference>
<feature type="transmembrane region" description="Helical" evidence="9">
    <location>
        <begin position="298"/>
        <end position="319"/>
    </location>
</feature>
<dbReference type="Proteomes" id="UP001596157">
    <property type="component" value="Unassembled WGS sequence"/>
</dbReference>
<feature type="transmembrane region" description="Helical" evidence="9">
    <location>
        <begin position="31"/>
        <end position="52"/>
    </location>
</feature>
<accession>A0ABW0ES86</accession>
<dbReference type="Pfam" id="PF01032">
    <property type="entry name" value="FecCD"/>
    <property type="match status" value="1"/>
</dbReference>
<evidence type="ECO:0000256" key="5">
    <source>
        <dbReference type="ARBA" id="ARBA00022692"/>
    </source>
</evidence>
<evidence type="ECO:0000313" key="11">
    <source>
        <dbReference type="Proteomes" id="UP001596157"/>
    </source>
</evidence>
<name>A0ABW0ES86_9PSEU</name>
<feature type="transmembrane region" description="Helical" evidence="9">
    <location>
        <begin position="169"/>
        <end position="188"/>
    </location>
</feature>
<keyword evidence="6 9" id="KW-1133">Transmembrane helix</keyword>
<dbReference type="InterPro" id="IPR000522">
    <property type="entry name" value="ABC_transptr_permease_BtuC"/>
</dbReference>